<feature type="transmembrane region" description="Helical" evidence="7">
    <location>
        <begin position="272"/>
        <end position="293"/>
    </location>
</feature>
<comment type="similarity">
    <text evidence="2">Belongs to the major facilitator superfamily.</text>
</comment>
<reference evidence="9" key="1">
    <citation type="submission" date="2020-06" db="EMBL/GenBank/DDBJ databases">
        <title>WGS assembly of Ceratodon purpureus strain R40.</title>
        <authorList>
            <person name="Carey S.B."/>
            <person name="Jenkins J."/>
            <person name="Shu S."/>
            <person name="Lovell J.T."/>
            <person name="Sreedasyam A."/>
            <person name="Maumus F."/>
            <person name="Tiley G.P."/>
            <person name="Fernandez-Pozo N."/>
            <person name="Barry K."/>
            <person name="Chen C."/>
            <person name="Wang M."/>
            <person name="Lipzen A."/>
            <person name="Daum C."/>
            <person name="Saski C.A."/>
            <person name="Payton A.C."/>
            <person name="Mcbreen J.C."/>
            <person name="Conrad R.E."/>
            <person name="Kollar L.M."/>
            <person name="Olsson S."/>
            <person name="Huttunen S."/>
            <person name="Landis J.B."/>
            <person name="Wickett N.J."/>
            <person name="Johnson M.G."/>
            <person name="Rensing S.A."/>
            <person name="Grimwood J."/>
            <person name="Schmutz J."/>
            <person name="Mcdaniel S.F."/>
        </authorList>
    </citation>
    <scope>NUCLEOTIDE SEQUENCE</scope>
    <source>
        <strain evidence="9">R40</strain>
    </source>
</reference>
<keyword evidence="4 7" id="KW-1133">Transmembrane helix</keyword>
<dbReference type="Proteomes" id="UP000822688">
    <property type="component" value="Chromosome 9"/>
</dbReference>
<comment type="subcellular location">
    <subcellularLocation>
        <location evidence="1">Membrane</location>
        <topology evidence="1">Multi-pass membrane protein</topology>
    </subcellularLocation>
</comment>
<keyword evidence="10" id="KW-1185">Reference proteome</keyword>
<evidence type="ECO:0000313" key="9">
    <source>
        <dbReference type="EMBL" id="KAG0561342.1"/>
    </source>
</evidence>
<feature type="compositionally biased region" description="Polar residues" evidence="6">
    <location>
        <begin position="518"/>
        <end position="527"/>
    </location>
</feature>
<dbReference type="CDD" id="cd14479">
    <property type="entry name" value="SPX-MFS_plant"/>
    <property type="match status" value="1"/>
</dbReference>
<evidence type="ECO:0000256" key="4">
    <source>
        <dbReference type="ARBA" id="ARBA00022989"/>
    </source>
</evidence>
<evidence type="ECO:0000259" key="8">
    <source>
        <dbReference type="PROSITE" id="PS51382"/>
    </source>
</evidence>
<dbReference type="PANTHER" id="PTHR23510">
    <property type="entry name" value="INNER MEMBRANE TRANSPORT PROTEIN YAJR"/>
    <property type="match status" value="1"/>
</dbReference>
<gene>
    <name evidence="9" type="ORF">KC19_9G057100</name>
</gene>
<dbReference type="SUPFAM" id="SSF103473">
    <property type="entry name" value="MFS general substrate transporter"/>
    <property type="match status" value="1"/>
</dbReference>
<evidence type="ECO:0000256" key="3">
    <source>
        <dbReference type="ARBA" id="ARBA00022692"/>
    </source>
</evidence>
<dbReference type="InterPro" id="IPR051068">
    <property type="entry name" value="MFS_Domain-Containing_Protein"/>
</dbReference>
<dbReference type="PROSITE" id="PS51382">
    <property type="entry name" value="SPX"/>
    <property type="match status" value="1"/>
</dbReference>
<feature type="transmembrane region" description="Helical" evidence="7">
    <location>
        <begin position="597"/>
        <end position="618"/>
    </location>
</feature>
<dbReference type="InterPro" id="IPR045264">
    <property type="entry name" value="SPXM_SPX_plant"/>
</dbReference>
<proteinExistence type="inferred from homology"/>
<feature type="transmembrane region" description="Helical" evidence="7">
    <location>
        <begin position="365"/>
        <end position="384"/>
    </location>
</feature>
<dbReference type="InterPro" id="IPR036259">
    <property type="entry name" value="MFS_trans_sf"/>
</dbReference>
<protein>
    <recommendedName>
        <fullName evidence="8">SPX domain-containing protein</fullName>
    </recommendedName>
</protein>
<evidence type="ECO:0000256" key="7">
    <source>
        <dbReference type="SAM" id="Phobius"/>
    </source>
</evidence>
<feature type="transmembrane region" description="Helical" evidence="7">
    <location>
        <begin position="439"/>
        <end position="459"/>
    </location>
</feature>
<feature type="transmembrane region" description="Helical" evidence="7">
    <location>
        <begin position="305"/>
        <end position="333"/>
    </location>
</feature>
<dbReference type="PANTHER" id="PTHR23510:SF64">
    <property type="entry name" value="INNER MEMBRANE TRANSPORT PROTEIN YAJR"/>
    <property type="match status" value="1"/>
</dbReference>
<evidence type="ECO:0000256" key="5">
    <source>
        <dbReference type="ARBA" id="ARBA00023136"/>
    </source>
</evidence>
<feature type="transmembrane region" description="Helical" evidence="7">
    <location>
        <begin position="561"/>
        <end position="577"/>
    </location>
</feature>
<sequence>MVHFGHYMLANQIPGWEEYYIGYKLLKKKIKLYSGRAHASGVTDAERHEIVKSFSELLDSQVEKIVLFLIERQGLLAERLQRLRKQREVASQDYDETVEAGLGALTYDAPAIVPWTMMDEYRQIGYDLLQLLHFVEINATGIRKILKKFDKRVGFRLGHQYIASRANHPYSQLQQVFRQVGLGAMVATISRNLAELRHDTLETSSTSSAISLFRNASLPRRIVEQEPVIQSIVETMHRLTREVSIASFVANNLLLPAPKEEISRMLQKQEDYHFMSIQLNLMNTFLYMVNYYIVVPSSDDYAQQLHAPATLCGVIIGSMPLAALVSALVYSWWSNFSYTAPLIVSTLILMTGNLMYALALYFNSIWLLLLGRFLCGLGGARAINRRYISDHVPVKQLTSASAAFVSASALGMAVGPALAGALSKFDFKIYGAPVNFVTAPGWLMCVAWCVYLILIILFFKEPARPAPAPVSRQASEKNLAGMDDTSQSSTLHQPLLPTLSGALPSSLVENLSKYQQSQEQPEQLSDQQSDEGEVEDSDYGDDRAVETVSELLKELTMPIKILLWIYFMLKYASELLISESSISTQYYFDWTTSQVSVFLSVLGLTVLPISAVVGNCISNIYEDRLVVLWTQITTGVGVLAILCYSPLMPYSTYQYVAAAIIIFVSTNVLEGVNMSLLSKAMSPRLSRGVFNCGLLSTEAGTLARALADGMITIAGKAGVENLVNYTMVPTFFLVVFTTLYTWVGYYSLY</sequence>
<feature type="transmembrane region" description="Helical" evidence="7">
    <location>
        <begin position="727"/>
        <end position="748"/>
    </location>
</feature>
<dbReference type="Gene3D" id="1.20.1250.20">
    <property type="entry name" value="MFS general substrate transporter like domains"/>
    <property type="match status" value="1"/>
</dbReference>
<dbReference type="AlphaFoldDB" id="A0A8T0GWP2"/>
<evidence type="ECO:0000256" key="2">
    <source>
        <dbReference type="ARBA" id="ARBA00008335"/>
    </source>
</evidence>
<comment type="caution">
    <text evidence="9">The sequence shown here is derived from an EMBL/GenBank/DDBJ whole genome shotgun (WGS) entry which is preliminary data.</text>
</comment>
<feature type="domain" description="SPX" evidence="8">
    <location>
        <begin position="2"/>
        <end position="163"/>
    </location>
</feature>
<dbReference type="GO" id="GO:0022857">
    <property type="term" value="F:transmembrane transporter activity"/>
    <property type="evidence" value="ECO:0007669"/>
    <property type="project" value="InterPro"/>
</dbReference>
<feature type="transmembrane region" description="Helical" evidence="7">
    <location>
        <begin position="625"/>
        <end position="647"/>
    </location>
</feature>
<evidence type="ECO:0000256" key="1">
    <source>
        <dbReference type="ARBA" id="ARBA00004141"/>
    </source>
</evidence>
<evidence type="ECO:0000313" key="10">
    <source>
        <dbReference type="Proteomes" id="UP000822688"/>
    </source>
</evidence>
<organism evidence="9 10">
    <name type="scientific">Ceratodon purpureus</name>
    <name type="common">Fire moss</name>
    <name type="synonym">Dicranum purpureum</name>
    <dbReference type="NCBI Taxonomy" id="3225"/>
    <lineage>
        <taxon>Eukaryota</taxon>
        <taxon>Viridiplantae</taxon>
        <taxon>Streptophyta</taxon>
        <taxon>Embryophyta</taxon>
        <taxon>Bryophyta</taxon>
        <taxon>Bryophytina</taxon>
        <taxon>Bryopsida</taxon>
        <taxon>Dicranidae</taxon>
        <taxon>Pseudoditrichales</taxon>
        <taxon>Ditrichaceae</taxon>
        <taxon>Ceratodon</taxon>
    </lineage>
</organism>
<feature type="transmembrane region" description="Helical" evidence="7">
    <location>
        <begin position="396"/>
        <end position="419"/>
    </location>
</feature>
<dbReference type="Pfam" id="PF03105">
    <property type="entry name" value="SPX"/>
    <property type="match status" value="1"/>
</dbReference>
<feature type="compositionally biased region" description="Acidic residues" evidence="6">
    <location>
        <begin position="528"/>
        <end position="539"/>
    </location>
</feature>
<evidence type="ECO:0000256" key="6">
    <source>
        <dbReference type="SAM" id="MobiDB-lite"/>
    </source>
</evidence>
<dbReference type="EMBL" id="CM026430">
    <property type="protein sequence ID" value="KAG0561342.1"/>
    <property type="molecule type" value="Genomic_DNA"/>
</dbReference>
<dbReference type="InterPro" id="IPR004331">
    <property type="entry name" value="SPX_dom"/>
</dbReference>
<dbReference type="InterPro" id="IPR011701">
    <property type="entry name" value="MFS"/>
</dbReference>
<feature type="transmembrane region" description="Helical" evidence="7">
    <location>
        <begin position="653"/>
        <end position="676"/>
    </location>
</feature>
<feature type="region of interest" description="Disordered" evidence="6">
    <location>
        <begin position="518"/>
        <end position="540"/>
    </location>
</feature>
<name>A0A8T0GWP2_CERPU</name>
<keyword evidence="5 7" id="KW-0472">Membrane</keyword>
<dbReference type="Pfam" id="PF07690">
    <property type="entry name" value="MFS_1"/>
    <property type="match status" value="1"/>
</dbReference>
<accession>A0A8T0GWP2</accession>
<keyword evidence="3 7" id="KW-0812">Transmembrane</keyword>
<dbReference type="GO" id="GO:0016020">
    <property type="term" value="C:membrane"/>
    <property type="evidence" value="ECO:0007669"/>
    <property type="project" value="UniProtKB-SubCell"/>
</dbReference>